<proteinExistence type="predicted"/>
<dbReference type="PROSITE" id="PS50801">
    <property type="entry name" value="STAS"/>
    <property type="match status" value="1"/>
</dbReference>
<evidence type="ECO:0000256" key="1">
    <source>
        <dbReference type="SAM" id="MobiDB-lite"/>
    </source>
</evidence>
<protein>
    <recommendedName>
        <fullName evidence="2">STAS domain-containing protein</fullName>
    </recommendedName>
</protein>
<dbReference type="InterPro" id="IPR002645">
    <property type="entry name" value="STAS_dom"/>
</dbReference>
<feature type="compositionally biased region" description="Basic and acidic residues" evidence="1">
    <location>
        <begin position="12"/>
        <end position="22"/>
    </location>
</feature>
<dbReference type="AlphaFoldDB" id="A0A919EQP5"/>
<dbReference type="Proteomes" id="UP000632849">
    <property type="component" value="Unassembled WGS sequence"/>
</dbReference>
<evidence type="ECO:0000313" key="4">
    <source>
        <dbReference type="Proteomes" id="UP000632849"/>
    </source>
</evidence>
<feature type="domain" description="STAS" evidence="2">
    <location>
        <begin position="14"/>
        <end position="79"/>
    </location>
</feature>
<organism evidence="3 4">
    <name type="scientific">Streptomyces filamentosus</name>
    <name type="common">Streptomyces roseosporus</name>
    <dbReference type="NCBI Taxonomy" id="67294"/>
    <lineage>
        <taxon>Bacteria</taxon>
        <taxon>Bacillati</taxon>
        <taxon>Actinomycetota</taxon>
        <taxon>Actinomycetes</taxon>
        <taxon>Kitasatosporales</taxon>
        <taxon>Streptomycetaceae</taxon>
        <taxon>Streptomyces</taxon>
    </lineage>
</organism>
<keyword evidence="4" id="KW-1185">Reference proteome</keyword>
<evidence type="ECO:0000313" key="3">
    <source>
        <dbReference type="EMBL" id="GHG08253.1"/>
    </source>
</evidence>
<dbReference type="SUPFAM" id="SSF52091">
    <property type="entry name" value="SpoIIaa-like"/>
    <property type="match status" value="1"/>
</dbReference>
<reference evidence="3" key="1">
    <citation type="journal article" date="2014" name="Int. J. Syst. Evol. Microbiol.">
        <title>Complete genome sequence of Corynebacterium casei LMG S-19264T (=DSM 44701T), isolated from a smear-ripened cheese.</title>
        <authorList>
            <consortium name="US DOE Joint Genome Institute (JGI-PGF)"/>
            <person name="Walter F."/>
            <person name="Albersmeier A."/>
            <person name="Kalinowski J."/>
            <person name="Ruckert C."/>
        </authorList>
    </citation>
    <scope>NUCLEOTIDE SEQUENCE</scope>
    <source>
        <strain evidence="3">JCM 4122</strain>
    </source>
</reference>
<comment type="caution">
    <text evidence="3">The sequence shown here is derived from an EMBL/GenBank/DDBJ whole genome shotgun (WGS) entry which is preliminary data.</text>
</comment>
<dbReference type="EMBL" id="BNBE01000002">
    <property type="protein sequence ID" value="GHG08253.1"/>
    <property type="molecule type" value="Genomic_DNA"/>
</dbReference>
<name>A0A919EQP5_STRFL</name>
<sequence length="129" mass="13486">MNPSPVLPGPEVRTRVRTERDGGGTVVRAGGEIAPDTADEPEAVLARALSGGDDGTPLALDPSEVSLRDSTGLDALLHLRLHPRLLARRRTPFAVPSASARVIRPLGLTRTGGLLGFPVPPARPPGRDP</sequence>
<dbReference type="InterPro" id="IPR036513">
    <property type="entry name" value="STAS_dom_sf"/>
</dbReference>
<gene>
    <name evidence="3" type="ORF">GCM10017667_45130</name>
</gene>
<accession>A0A919EQP5</accession>
<feature type="region of interest" description="Disordered" evidence="1">
    <location>
        <begin position="1"/>
        <end position="38"/>
    </location>
</feature>
<dbReference type="Gene3D" id="3.30.750.24">
    <property type="entry name" value="STAS domain"/>
    <property type="match status" value="1"/>
</dbReference>
<dbReference type="RefSeq" id="WP_190042755.1">
    <property type="nucleotide sequence ID" value="NZ_BNBE01000002.1"/>
</dbReference>
<evidence type="ECO:0000259" key="2">
    <source>
        <dbReference type="PROSITE" id="PS50801"/>
    </source>
</evidence>
<reference evidence="3" key="2">
    <citation type="submission" date="2020-09" db="EMBL/GenBank/DDBJ databases">
        <authorList>
            <person name="Sun Q."/>
            <person name="Ohkuma M."/>
        </authorList>
    </citation>
    <scope>NUCLEOTIDE SEQUENCE</scope>
    <source>
        <strain evidence="3">JCM 4122</strain>
    </source>
</reference>